<feature type="transmembrane region" description="Helical" evidence="7">
    <location>
        <begin position="346"/>
        <end position="365"/>
    </location>
</feature>
<evidence type="ECO:0000256" key="3">
    <source>
        <dbReference type="ARBA" id="ARBA00022692"/>
    </source>
</evidence>
<gene>
    <name evidence="8" type="ORF">GCM10022262_21390</name>
</gene>
<keyword evidence="9" id="KW-1185">Reference proteome</keyword>
<keyword evidence="3 7" id="KW-0812">Transmembrane</keyword>
<feature type="transmembrane region" description="Helical" evidence="7">
    <location>
        <begin position="59"/>
        <end position="80"/>
    </location>
</feature>
<evidence type="ECO:0000256" key="5">
    <source>
        <dbReference type="ARBA" id="ARBA00023136"/>
    </source>
</evidence>
<dbReference type="Pfam" id="PF02653">
    <property type="entry name" value="BPD_transp_2"/>
    <property type="match status" value="1"/>
</dbReference>
<feature type="transmembrane region" description="Helical" evidence="7">
    <location>
        <begin position="219"/>
        <end position="238"/>
    </location>
</feature>
<evidence type="ECO:0000256" key="4">
    <source>
        <dbReference type="ARBA" id="ARBA00022989"/>
    </source>
</evidence>
<keyword evidence="4 7" id="KW-1133">Transmembrane helix</keyword>
<organism evidence="8 9">
    <name type="scientific">Georgenia daeguensis</name>
    <dbReference type="NCBI Taxonomy" id="908355"/>
    <lineage>
        <taxon>Bacteria</taxon>
        <taxon>Bacillati</taxon>
        <taxon>Actinomycetota</taxon>
        <taxon>Actinomycetes</taxon>
        <taxon>Micrococcales</taxon>
        <taxon>Bogoriellaceae</taxon>
        <taxon>Georgenia</taxon>
    </lineage>
</organism>
<protein>
    <recommendedName>
        <fullName evidence="10">ABC transporter permease</fullName>
    </recommendedName>
</protein>
<feature type="compositionally biased region" description="Polar residues" evidence="6">
    <location>
        <begin position="1"/>
        <end position="13"/>
    </location>
</feature>
<evidence type="ECO:0000313" key="8">
    <source>
        <dbReference type="EMBL" id="GAA4287780.1"/>
    </source>
</evidence>
<accession>A0ABP8EUZ4</accession>
<feature type="region of interest" description="Disordered" evidence="6">
    <location>
        <begin position="1"/>
        <end position="44"/>
    </location>
</feature>
<keyword evidence="5 7" id="KW-0472">Membrane</keyword>
<feature type="transmembrane region" description="Helical" evidence="7">
    <location>
        <begin position="372"/>
        <end position="393"/>
    </location>
</feature>
<evidence type="ECO:0000256" key="2">
    <source>
        <dbReference type="ARBA" id="ARBA00022475"/>
    </source>
</evidence>
<dbReference type="EMBL" id="BAABBA010000009">
    <property type="protein sequence ID" value="GAA4287780.1"/>
    <property type="molecule type" value="Genomic_DNA"/>
</dbReference>
<dbReference type="Proteomes" id="UP001499841">
    <property type="component" value="Unassembled WGS sequence"/>
</dbReference>
<feature type="transmembrane region" description="Helical" evidence="7">
    <location>
        <begin position="399"/>
        <end position="421"/>
    </location>
</feature>
<proteinExistence type="predicted"/>
<dbReference type="CDD" id="cd06580">
    <property type="entry name" value="TM_PBP1_transp_TpRbsC_like"/>
    <property type="match status" value="1"/>
</dbReference>
<evidence type="ECO:0000313" key="9">
    <source>
        <dbReference type="Proteomes" id="UP001499841"/>
    </source>
</evidence>
<evidence type="ECO:0000256" key="1">
    <source>
        <dbReference type="ARBA" id="ARBA00004651"/>
    </source>
</evidence>
<keyword evidence="2" id="KW-1003">Cell membrane</keyword>
<dbReference type="PANTHER" id="PTHR47089">
    <property type="entry name" value="ABC TRANSPORTER, PERMEASE PROTEIN"/>
    <property type="match status" value="1"/>
</dbReference>
<feature type="transmembrane region" description="Helical" evidence="7">
    <location>
        <begin position="136"/>
        <end position="154"/>
    </location>
</feature>
<name>A0ABP8EUZ4_9MICO</name>
<dbReference type="PANTHER" id="PTHR47089:SF1">
    <property type="entry name" value="GUANOSINE ABC TRANSPORTER PERMEASE PROTEIN NUPP"/>
    <property type="match status" value="1"/>
</dbReference>
<evidence type="ECO:0000256" key="6">
    <source>
        <dbReference type="SAM" id="MobiDB-lite"/>
    </source>
</evidence>
<dbReference type="InterPro" id="IPR001851">
    <property type="entry name" value="ABC_transp_permease"/>
</dbReference>
<dbReference type="RefSeq" id="WP_425554525.1">
    <property type="nucleotide sequence ID" value="NZ_BAABBA010000009.1"/>
</dbReference>
<sequence length="443" mass="46109">MTDPVNENPQTAAQPGDVVAQGEQVPAPEGAPGSTVRGSTGGRETRTGQFFRELLSGSWLVSVLAVVVALVIGGVLIALADSRVQETATYLFARPADFFTAAWDSVYGAYRAMFRGAIYDFRAETFSRAIRPLTETLVFSVPLILAGLGLAVGFRAGLFNIGAQGQIVLGGIFGAFIGFTFDLPVVLHVTLAAIGAALGGAIWAGIAGFLKARTGANEVIVTIMLNNIAVYLVAYLLTTQAFRLPNSPFPKSPDIPSDSAAYPLLLGPSFRLHAGFLLAIAATFFVWWLLERSTIGFEIRAAGSNPSASRTAGISVNRVVVLTMVISGALCGLAGSAQVLGTERALTAGVAASYGFDAITVALLGRSRPVGTFLAGLLFGALRAGGVLMQSTTQTPIDIILVVQSIIVLLIAAPPLVRAIFRLPAPGARPRGARTPVVKEAAA</sequence>
<reference evidence="9" key="1">
    <citation type="journal article" date="2019" name="Int. J. Syst. Evol. Microbiol.">
        <title>The Global Catalogue of Microorganisms (GCM) 10K type strain sequencing project: providing services to taxonomists for standard genome sequencing and annotation.</title>
        <authorList>
            <consortium name="The Broad Institute Genomics Platform"/>
            <consortium name="The Broad Institute Genome Sequencing Center for Infectious Disease"/>
            <person name="Wu L."/>
            <person name="Ma J."/>
        </authorList>
    </citation>
    <scope>NUCLEOTIDE SEQUENCE [LARGE SCALE GENOMIC DNA]</scope>
    <source>
        <strain evidence="9">JCM 17459</strain>
    </source>
</reference>
<feature type="transmembrane region" description="Helical" evidence="7">
    <location>
        <begin position="319"/>
        <end position="340"/>
    </location>
</feature>
<evidence type="ECO:0000256" key="7">
    <source>
        <dbReference type="SAM" id="Phobius"/>
    </source>
</evidence>
<evidence type="ECO:0008006" key="10">
    <source>
        <dbReference type="Google" id="ProtNLM"/>
    </source>
</evidence>
<comment type="subcellular location">
    <subcellularLocation>
        <location evidence="1">Cell membrane</location>
        <topology evidence="1">Multi-pass membrane protein</topology>
    </subcellularLocation>
</comment>
<comment type="caution">
    <text evidence="8">The sequence shown here is derived from an EMBL/GenBank/DDBJ whole genome shotgun (WGS) entry which is preliminary data.</text>
</comment>
<feature type="transmembrane region" description="Helical" evidence="7">
    <location>
        <begin position="272"/>
        <end position="290"/>
    </location>
</feature>
<feature type="transmembrane region" description="Helical" evidence="7">
    <location>
        <begin position="185"/>
        <end position="207"/>
    </location>
</feature>